<evidence type="ECO:0000313" key="3">
    <source>
        <dbReference type="Proteomes" id="UP000553193"/>
    </source>
</evidence>
<dbReference type="RefSeq" id="WP_184384411.1">
    <property type="nucleotide sequence ID" value="NZ_JACIDJ010000004.1"/>
</dbReference>
<comment type="caution">
    <text evidence="2">The sequence shown here is derived from an EMBL/GenBank/DDBJ whole genome shotgun (WGS) entry which is preliminary data.</text>
</comment>
<name>A0A840AFZ0_9PROT</name>
<dbReference type="InterPro" id="IPR032710">
    <property type="entry name" value="NTF2-like_dom_sf"/>
</dbReference>
<evidence type="ECO:0000259" key="1">
    <source>
        <dbReference type="Pfam" id="PF20409"/>
    </source>
</evidence>
<keyword evidence="3" id="KW-1185">Reference proteome</keyword>
<keyword evidence="2" id="KW-0413">Isomerase</keyword>
<gene>
    <name evidence="2" type="ORF">GGQ83_002463</name>
</gene>
<organism evidence="2 3">
    <name type="scientific">Roseococcus suduntuyensis</name>
    <dbReference type="NCBI Taxonomy" id="455361"/>
    <lineage>
        <taxon>Bacteria</taxon>
        <taxon>Pseudomonadati</taxon>
        <taxon>Pseudomonadota</taxon>
        <taxon>Alphaproteobacteria</taxon>
        <taxon>Acetobacterales</taxon>
        <taxon>Roseomonadaceae</taxon>
        <taxon>Roseococcus</taxon>
    </lineage>
</organism>
<reference evidence="2 3" key="1">
    <citation type="submission" date="2020-08" db="EMBL/GenBank/DDBJ databases">
        <title>Genomic Encyclopedia of Type Strains, Phase IV (KMG-IV): sequencing the most valuable type-strain genomes for metagenomic binning, comparative biology and taxonomic classification.</title>
        <authorList>
            <person name="Goeker M."/>
        </authorList>
    </citation>
    <scope>NUCLEOTIDE SEQUENCE [LARGE SCALE GENOMIC DNA]</scope>
    <source>
        <strain evidence="2 3">DSM 19979</strain>
    </source>
</reference>
<dbReference type="Proteomes" id="UP000553193">
    <property type="component" value="Unassembled WGS sequence"/>
</dbReference>
<dbReference type="AlphaFoldDB" id="A0A840AFZ0"/>
<protein>
    <submittedName>
        <fullName evidence="2">Ketosteroid isomerase-like protein</fullName>
    </submittedName>
</protein>
<proteinExistence type="predicted"/>
<accession>A0A840AFZ0</accession>
<dbReference type="InterPro" id="IPR046860">
    <property type="entry name" value="SnoaL_5"/>
</dbReference>
<dbReference type="Gene3D" id="3.10.450.50">
    <property type="match status" value="1"/>
</dbReference>
<dbReference type="Pfam" id="PF20409">
    <property type="entry name" value="SnoaL_5"/>
    <property type="match status" value="1"/>
</dbReference>
<dbReference type="GO" id="GO:0016853">
    <property type="term" value="F:isomerase activity"/>
    <property type="evidence" value="ECO:0007669"/>
    <property type="project" value="UniProtKB-KW"/>
</dbReference>
<dbReference type="SUPFAM" id="SSF54427">
    <property type="entry name" value="NTF2-like"/>
    <property type="match status" value="1"/>
</dbReference>
<feature type="domain" description="SnoaL-like" evidence="1">
    <location>
        <begin position="1"/>
        <end position="115"/>
    </location>
</feature>
<evidence type="ECO:0000313" key="2">
    <source>
        <dbReference type="EMBL" id="MBB3899015.1"/>
    </source>
</evidence>
<dbReference type="EMBL" id="JACIDJ010000004">
    <property type="protein sequence ID" value="MBB3899015.1"/>
    <property type="molecule type" value="Genomic_DNA"/>
</dbReference>
<sequence length="115" mass="12951">MTTREVAEAFTAALREGHGEETRFWSDDVVSLEAMEGPMARIEGRAAVEAKSAWWMANHEVHSFTVEGPFVHGNQFGLRFGLDFTRKEDGARMTMAEIGLYTVADGAIIEERFFY</sequence>